<gene>
    <name evidence="2" type="ORF">ALEPTO_LOCUS5352</name>
</gene>
<protein>
    <submittedName>
        <fullName evidence="2">139_t:CDS:1</fullName>
    </submittedName>
</protein>
<proteinExistence type="predicted"/>
<dbReference type="Proteomes" id="UP000789508">
    <property type="component" value="Unassembled WGS sequence"/>
</dbReference>
<dbReference type="EMBL" id="CAJVPS010001483">
    <property type="protein sequence ID" value="CAG8539815.1"/>
    <property type="molecule type" value="Genomic_DNA"/>
</dbReference>
<comment type="caution">
    <text evidence="2">The sequence shown here is derived from an EMBL/GenBank/DDBJ whole genome shotgun (WGS) entry which is preliminary data.</text>
</comment>
<reference evidence="2" key="1">
    <citation type="submission" date="2021-06" db="EMBL/GenBank/DDBJ databases">
        <authorList>
            <person name="Kallberg Y."/>
            <person name="Tangrot J."/>
            <person name="Rosling A."/>
        </authorList>
    </citation>
    <scope>NUCLEOTIDE SEQUENCE</scope>
    <source>
        <strain evidence="2">FL130A</strain>
    </source>
</reference>
<dbReference type="AlphaFoldDB" id="A0A9N9AQX4"/>
<keyword evidence="3" id="KW-1185">Reference proteome</keyword>
<organism evidence="2 3">
    <name type="scientific">Ambispora leptoticha</name>
    <dbReference type="NCBI Taxonomy" id="144679"/>
    <lineage>
        <taxon>Eukaryota</taxon>
        <taxon>Fungi</taxon>
        <taxon>Fungi incertae sedis</taxon>
        <taxon>Mucoromycota</taxon>
        <taxon>Glomeromycotina</taxon>
        <taxon>Glomeromycetes</taxon>
        <taxon>Archaeosporales</taxon>
        <taxon>Ambisporaceae</taxon>
        <taxon>Ambispora</taxon>
    </lineage>
</organism>
<evidence type="ECO:0000256" key="1">
    <source>
        <dbReference type="SAM" id="MobiDB-lite"/>
    </source>
</evidence>
<sequence>MEETINILSENHEQLEEKRNKERETKLHDLLNTKAEIIRSGDTNDRQRKITSLQNELSEIANDHGHKEFEEELTNLCQVQIELTKSQVELENSRKQQSQIQIPPKGNH</sequence>
<feature type="compositionally biased region" description="Basic and acidic residues" evidence="1">
    <location>
        <begin position="10"/>
        <end position="22"/>
    </location>
</feature>
<evidence type="ECO:0000313" key="3">
    <source>
        <dbReference type="Proteomes" id="UP000789508"/>
    </source>
</evidence>
<evidence type="ECO:0000313" key="2">
    <source>
        <dbReference type="EMBL" id="CAG8539815.1"/>
    </source>
</evidence>
<accession>A0A9N9AQX4</accession>
<feature type="region of interest" description="Disordered" evidence="1">
    <location>
        <begin position="1"/>
        <end position="22"/>
    </location>
</feature>
<name>A0A9N9AQX4_9GLOM</name>